<feature type="transmembrane region" description="Helical" evidence="7">
    <location>
        <begin position="253"/>
        <end position="275"/>
    </location>
</feature>
<protein>
    <submittedName>
        <fullName evidence="9">Peptide/nickel transport system permease protein</fullName>
    </submittedName>
</protein>
<dbReference type="GO" id="GO:0005886">
    <property type="term" value="C:plasma membrane"/>
    <property type="evidence" value="ECO:0007669"/>
    <property type="project" value="UniProtKB-SubCell"/>
</dbReference>
<keyword evidence="3" id="KW-1003">Cell membrane</keyword>
<dbReference type="CDD" id="cd06261">
    <property type="entry name" value="TM_PBP2"/>
    <property type="match status" value="1"/>
</dbReference>
<keyword evidence="2 7" id="KW-0813">Transport</keyword>
<feature type="transmembrane region" description="Helical" evidence="7">
    <location>
        <begin position="195"/>
        <end position="214"/>
    </location>
</feature>
<evidence type="ECO:0000313" key="10">
    <source>
        <dbReference type="Proteomes" id="UP000547444"/>
    </source>
</evidence>
<comment type="subcellular location">
    <subcellularLocation>
        <location evidence="1 7">Cell membrane</location>
        <topology evidence="1 7">Multi-pass membrane protein</topology>
    </subcellularLocation>
</comment>
<evidence type="ECO:0000256" key="4">
    <source>
        <dbReference type="ARBA" id="ARBA00022692"/>
    </source>
</evidence>
<evidence type="ECO:0000256" key="3">
    <source>
        <dbReference type="ARBA" id="ARBA00022475"/>
    </source>
</evidence>
<dbReference type="InterPro" id="IPR035906">
    <property type="entry name" value="MetI-like_sf"/>
</dbReference>
<dbReference type="RefSeq" id="WP_167165095.1">
    <property type="nucleotide sequence ID" value="NZ_JAANOW010000005.1"/>
</dbReference>
<comment type="similarity">
    <text evidence="7">Belongs to the binding-protein-dependent transport system permease family.</text>
</comment>
<evidence type="ECO:0000259" key="8">
    <source>
        <dbReference type="PROSITE" id="PS50928"/>
    </source>
</evidence>
<feature type="domain" description="ABC transmembrane type-1" evidence="8">
    <location>
        <begin position="95"/>
        <end position="318"/>
    </location>
</feature>
<evidence type="ECO:0000256" key="6">
    <source>
        <dbReference type="ARBA" id="ARBA00023136"/>
    </source>
</evidence>
<gene>
    <name evidence="9" type="ORF">FHU31_006243</name>
</gene>
<feature type="transmembrane region" description="Helical" evidence="7">
    <location>
        <begin position="100"/>
        <end position="122"/>
    </location>
</feature>
<keyword evidence="5 7" id="KW-1133">Transmembrane helix</keyword>
<keyword evidence="4 7" id="KW-0812">Transmembrane</keyword>
<dbReference type="AlphaFoldDB" id="A0A7X5U6C5"/>
<dbReference type="InterPro" id="IPR045621">
    <property type="entry name" value="BPD_transp_1_N"/>
</dbReference>
<dbReference type="SUPFAM" id="SSF161098">
    <property type="entry name" value="MetI-like"/>
    <property type="match status" value="1"/>
</dbReference>
<feature type="transmembrane region" description="Helical" evidence="7">
    <location>
        <begin position="134"/>
        <end position="154"/>
    </location>
</feature>
<accession>A0A7X5U6C5</accession>
<evidence type="ECO:0000256" key="5">
    <source>
        <dbReference type="ARBA" id="ARBA00022989"/>
    </source>
</evidence>
<dbReference type="Gene3D" id="1.10.3720.10">
    <property type="entry name" value="MetI-like"/>
    <property type="match status" value="1"/>
</dbReference>
<dbReference type="Proteomes" id="UP000547444">
    <property type="component" value="Unassembled WGS sequence"/>
</dbReference>
<keyword evidence="6 7" id="KW-0472">Membrane</keyword>
<reference evidence="9 10" key="1">
    <citation type="submission" date="2020-03" db="EMBL/GenBank/DDBJ databases">
        <title>Sequencing the genomes of 1000 actinobacteria strains.</title>
        <authorList>
            <person name="Klenk H.-P."/>
        </authorList>
    </citation>
    <scope>NUCLEOTIDE SEQUENCE [LARGE SCALE GENOMIC DNA]</scope>
    <source>
        <strain evidence="9 10">DSM 44556</strain>
    </source>
</reference>
<dbReference type="EMBL" id="JAANOW010000005">
    <property type="protein sequence ID" value="NIH99219.1"/>
    <property type="molecule type" value="Genomic_DNA"/>
</dbReference>
<dbReference type="GO" id="GO:0055085">
    <property type="term" value="P:transmembrane transport"/>
    <property type="evidence" value="ECO:0007669"/>
    <property type="project" value="InterPro"/>
</dbReference>
<evidence type="ECO:0000313" key="9">
    <source>
        <dbReference type="EMBL" id="NIH99219.1"/>
    </source>
</evidence>
<evidence type="ECO:0000256" key="1">
    <source>
        <dbReference type="ARBA" id="ARBA00004651"/>
    </source>
</evidence>
<dbReference type="Pfam" id="PF00528">
    <property type="entry name" value="BPD_transp_1"/>
    <property type="match status" value="1"/>
</dbReference>
<evidence type="ECO:0000256" key="2">
    <source>
        <dbReference type="ARBA" id="ARBA00022448"/>
    </source>
</evidence>
<dbReference type="PANTHER" id="PTHR43163:SF6">
    <property type="entry name" value="DIPEPTIDE TRANSPORT SYSTEM PERMEASE PROTEIN DPPB-RELATED"/>
    <property type="match status" value="1"/>
</dbReference>
<feature type="transmembrane region" description="Helical" evidence="7">
    <location>
        <begin position="295"/>
        <end position="314"/>
    </location>
</feature>
<dbReference type="InterPro" id="IPR000515">
    <property type="entry name" value="MetI-like"/>
</dbReference>
<organism evidence="9 10">
    <name type="scientific">Mycolicibacterium fluoranthenivorans</name>
    <dbReference type="NCBI Taxonomy" id="258505"/>
    <lineage>
        <taxon>Bacteria</taxon>
        <taxon>Bacillati</taxon>
        <taxon>Actinomycetota</taxon>
        <taxon>Actinomycetes</taxon>
        <taxon>Mycobacteriales</taxon>
        <taxon>Mycobacteriaceae</taxon>
        <taxon>Mycolicibacterium</taxon>
    </lineage>
</organism>
<dbReference type="Pfam" id="PF19300">
    <property type="entry name" value="BPD_transp_1_N"/>
    <property type="match status" value="1"/>
</dbReference>
<dbReference type="PANTHER" id="PTHR43163">
    <property type="entry name" value="DIPEPTIDE TRANSPORT SYSTEM PERMEASE PROTEIN DPPB-RELATED"/>
    <property type="match status" value="1"/>
</dbReference>
<sequence>MTRFIIRRSCWAVLLLAVLSAAVFVLQMMSPGDGVKAYLGANATPDAVAEARHRLGLDRPLTAQYLSYVWRALHGDFGISMRSRDPVWADLATFAPATGELVLCAFGIALCLAALFALSGAIRIPGTSWYRGALLIAGCAPPFLIAMGALIVFYRNLNWLPGGGRGPTTGPTNLVLLDSILGADPAQWWTGLQHLILPAATLAIAPALAIGRILRSSLESTMKADYIRSAQMKGLGAGAMVVRHVLRNAINPALSMAGLQLGFMFASVVVVEQIFNWPGIGNYLAASIPVDDFPAIAGVTLLLGAMYIVANAAVDILQAMADPRIAL</sequence>
<dbReference type="PROSITE" id="PS50928">
    <property type="entry name" value="ABC_TM1"/>
    <property type="match status" value="1"/>
</dbReference>
<evidence type="ECO:0000256" key="7">
    <source>
        <dbReference type="RuleBase" id="RU363032"/>
    </source>
</evidence>
<proteinExistence type="inferred from homology"/>
<name>A0A7X5U6C5_9MYCO</name>
<keyword evidence="10" id="KW-1185">Reference proteome</keyword>
<comment type="caution">
    <text evidence="9">The sequence shown here is derived from an EMBL/GenBank/DDBJ whole genome shotgun (WGS) entry which is preliminary data.</text>
</comment>